<gene>
    <name evidence="11" type="primary">dnaJ</name>
    <name evidence="15" type="ORF">SERN_1968</name>
</gene>
<dbReference type="GO" id="GO:0005737">
    <property type="term" value="C:cytoplasm"/>
    <property type="evidence" value="ECO:0007669"/>
    <property type="project" value="UniProtKB-SubCell"/>
</dbReference>
<organism evidence="15 16">
    <name type="scientific">Serinibacter arcticus</name>
    <dbReference type="NCBI Taxonomy" id="1655435"/>
    <lineage>
        <taxon>Bacteria</taxon>
        <taxon>Bacillati</taxon>
        <taxon>Actinomycetota</taxon>
        <taxon>Actinomycetes</taxon>
        <taxon>Micrococcales</taxon>
        <taxon>Beutenbergiaceae</taxon>
        <taxon>Serinibacter</taxon>
    </lineage>
</organism>
<evidence type="ECO:0000256" key="8">
    <source>
        <dbReference type="ARBA" id="ARBA00023186"/>
    </source>
</evidence>
<feature type="binding site" evidence="11">
    <location>
        <position position="140"/>
    </location>
    <ligand>
        <name>Zn(2+)</name>
        <dbReference type="ChEBI" id="CHEBI:29105"/>
        <label>1</label>
    </ligand>
</feature>
<dbReference type="PROSITE" id="PS50076">
    <property type="entry name" value="DNAJ_2"/>
    <property type="match status" value="1"/>
</dbReference>
<feature type="binding site" evidence="11">
    <location>
        <position position="183"/>
    </location>
    <ligand>
        <name>Zn(2+)</name>
        <dbReference type="ChEBI" id="CHEBI:29105"/>
        <label>2</label>
    </ligand>
</feature>
<keyword evidence="4 11" id="KW-0677">Repeat</keyword>
<dbReference type="AlphaFoldDB" id="A0A4Z1DXE8"/>
<feature type="domain" description="CR-type" evidence="14">
    <location>
        <begin position="124"/>
        <end position="206"/>
    </location>
</feature>
<evidence type="ECO:0000256" key="7">
    <source>
        <dbReference type="ARBA" id="ARBA00023016"/>
    </source>
</evidence>
<protein>
    <recommendedName>
        <fullName evidence="10 11">Chaperone protein DnaJ</fullName>
    </recommendedName>
</protein>
<feature type="domain" description="J" evidence="13">
    <location>
        <begin position="3"/>
        <end position="66"/>
    </location>
</feature>
<dbReference type="FunFam" id="2.60.260.20:FF:000005">
    <property type="entry name" value="Chaperone protein dnaJ 1, mitochondrial"/>
    <property type="match status" value="1"/>
</dbReference>
<dbReference type="InterPro" id="IPR002939">
    <property type="entry name" value="DnaJ_C"/>
</dbReference>
<keyword evidence="6 11" id="KW-0862">Zinc</keyword>
<evidence type="ECO:0000313" key="16">
    <source>
        <dbReference type="Proteomes" id="UP000297318"/>
    </source>
</evidence>
<feature type="binding site" evidence="11">
    <location>
        <position position="137"/>
    </location>
    <ligand>
        <name>Zn(2+)</name>
        <dbReference type="ChEBI" id="CHEBI:29105"/>
        <label>1</label>
    </ligand>
</feature>
<dbReference type="PANTHER" id="PTHR43096">
    <property type="entry name" value="DNAJ HOMOLOG 1, MITOCHONDRIAL-RELATED"/>
    <property type="match status" value="1"/>
</dbReference>
<dbReference type="PRINTS" id="PR00625">
    <property type="entry name" value="JDOMAIN"/>
</dbReference>
<dbReference type="CDD" id="cd10719">
    <property type="entry name" value="DnaJ_zf"/>
    <property type="match status" value="1"/>
</dbReference>
<dbReference type="Pfam" id="PF01556">
    <property type="entry name" value="DnaJ_C"/>
    <property type="match status" value="1"/>
</dbReference>
<dbReference type="Proteomes" id="UP000297318">
    <property type="component" value="Unassembled WGS sequence"/>
</dbReference>
<keyword evidence="1 11" id="KW-0963">Cytoplasm</keyword>
<dbReference type="InterPro" id="IPR036869">
    <property type="entry name" value="J_dom_sf"/>
</dbReference>
<dbReference type="Gene3D" id="2.10.230.10">
    <property type="entry name" value="Heat shock protein DnaJ, cysteine-rich domain"/>
    <property type="match status" value="1"/>
</dbReference>
<dbReference type="InterPro" id="IPR001305">
    <property type="entry name" value="HSP_DnaJ_Cys-rich_dom"/>
</dbReference>
<dbReference type="GO" id="GO:0008270">
    <property type="term" value="F:zinc ion binding"/>
    <property type="evidence" value="ECO:0007669"/>
    <property type="project" value="UniProtKB-UniRule"/>
</dbReference>
<name>A0A4Z1DXE8_9MICO</name>
<dbReference type="InterPro" id="IPR018253">
    <property type="entry name" value="DnaJ_domain_CS"/>
</dbReference>
<keyword evidence="7 11" id="KW-0346">Stress response</keyword>
<proteinExistence type="inferred from homology"/>
<dbReference type="GO" id="GO:0042026">
    <property type="term" value="P:protein refolding"/>
    <property type="evidence" value="ECO:0007669"/>
    <property type="project" value="TreeGrafter"/>
</dbReference>
<dbReference type="FunFam" id="2.10.230.10:FF:000002">
    <property type="entry name" value="Molecular chaperone DnaJ"/>
    <property type="match status" value="1"/>
</dbReference>
<evidence type="ECO:0000256" key="5">
    <source>
        <dbReference type="ARBA" id="ARBA00022771"/>
    </source>
</evidence>
<keyword evidence="3 11" id="KW-0479">Metal-binding</keyword>
<dbReference type="SMART" id="SM00271">
    <property type="entry name" value="DnaJ"/>
    <property type="match status" value="1"/>
</dbReference>
<dbReference type="PROSITE" id="PS51188">
    <property type="entry name" value="ZF_CR"/>
    <property type="match status" value="1"/>
</dbReference>
<evidence type="ECO:0000256" key="6">
    <source>
        <dbReference type="ARBA" id="ARBA00022833"/>
    </source>
</evidence>
<dbReference type="InterPro" id="IPR008971">
    <property type="entry name" value="HSP40/DnaJ_pept-bd"/>
</dbReference>
<keyword evidence="16" id="KW-1185">Reference proteome</keyword>
<feature type="binding site" evidence="11">
    <location>
        <position position="180"/>
    </location>
    <ligand>
        <name>Zn(2+)</name>
        <dbReference type="ChEBI" id="CHEBI:29105"/>
        <label>2</label>
    </ligand>
</feature>
<comment type="subcellular location">
    <subcellularLocation>
        <location evidence="11">Cytoplasm</location>
    </subcellularLocation>
</comment>
<comment type="subunit">
    <text evidence="11">Homodimer.</text>
</comment>
<comment type="domain">
    <text evidence="11">The J domain is necessary and sufficient to stimulate DnaK ATPase activity. Zinc center 1 plays an important role in the autonomous, DnaK-independent chaperone activity of DnaJ. Zinc center 2 is essential for interaction with DnaK and for DnaJ activity.</text>
</comment>
<evidence type="ECO:0000256" key="11">
    <source>
        <dbReference type="HAMAP-Rule" id="MF_01152"/>
    </source>
</evidence>
<feature type="binding site" evidence="11">
    <location>
        <position position="154"/>
    </location>
    <ligand>
        <name>Zn(2+)</name>
        <dbReference type="ChEBI" id="CHEBI:29105"/>
        <label>2</label>
    </ligand>
</feature>
<dbReference type="OrthoDB" id="9779889at2"/>
<dbReference type="Pfam" id="PF00226">
    <property type="entry name" value="DnaJ"/>
    <property type="match status" value="1"/>
</dbReference>
<dbReference type="GO" id="GO:0006260">
    <property type="term" value="P:DNA replication"/>
    <property type="evidence" value="ECO:0007669"/>
    <property type="project" value="UniProtKB-KW"/>
</dbReference>
<dbReference type="SUPFAM" id="SSF49493">
    <property type="entry name" value="HSP40/DnaJ peptide-binding domain"/>
    <property type="match status" value="2"/>
</dbReference>
<reference evidence="15 16" key="1">
    <citation type="submission" date="2018-11" db="EMBL/GenBank/DDBJ databases">
        <title>Complete genome sequencing of the Actinobacteria Serinibacter sp. K3-2.</title>
        <authorList>
            <person name="Rakitin A.L."/>
            <person name="Beletsky A.V."/>
            <person name="Mardanov A.V."/>
            <person name="Ravin N.V."/>
            <person name="Gromova A.S."/>
            <person name="Filippova S.N."/>
            <person name="Gal'Chenko V.F."/>
        </authorList>
    </citation>
    <scope>NUCLEOTIDE SEQUENCE [LARGE SCALE GENOMIC DNA]</scope>
    <source>
        <strain evidence="15 16">K3-2</strain>
    </source>
</reference>
<evidence type="ECO:0000256" key="3">
    <source>
        <dbReference type="ARBA" id="ARBA00022723"/>
    </source>
</evidence>
<feature type="binding site" evidence="11">
    <location>
        <position position="157"/>
    </location>
    <ligand>
        <name>Zn(2+)</name>
        <dbReference type="ChEBI" id="CHEBI:29105"/>
        <label>2</label>
    </ligand>
</feature>
<dbReference type="PANTHER" id="PTHR43096:SF48">
    <property type="entry name" value="CHAPERONE PROTEIN DNAJ"/>
    <property type="match status" value="1"/>
</dbReference>
<feature type="binding site" evidence="11">
    <location>
        <position position="197"/>
    </location>
    <ligand>
        <name>Zn(2+)</name>
        <dbReference type="ChEBI" id="CHEBI:29105"/>
        <label>1</label>
    </ligand>
</feature>
<dbReference type="CDD" id="cd10747">
    <property type="entry name" value="DnaJ_C"/>
    <property type="match status" value="1"/>
</dbReference>
<dbReference type="GO" id="GO:0005524">
    <property type="term" value="F:ATP binding"/>
    <property type="evidence" value="ECO:0007669"/>
    <property type="project" value="InterPro"/>
</dbReference>
<dbReference type="CDD" id="cd06257">
    <property type="entry name" value="DnaJ"/>
    <property type="match status" value="1"/>
</dbReference>
<evidence type="ECO:0000259" key="13">
    <source>
        <dbReference type="PROSITE" id="PS50076"/>
    </source>
</evidence>
<dbReference type="GO" id="GO:0031072">
    <property type="term" value="F:heat shock protein binding"/>
    <property type="evidence" value="ECO:0007669"/>
    <property type="project" value="InterPro"/>
</dbReference>
<comment type="caution">
    <text evidence="11">Lacks conserved residue(s) required for the propagation of feature annotation.</text>
</comment>
<dbReference type="InterPro" id="IPR012724">
    <property type="entry name" value="DnaJ"/>
</dbReference>
<dbReference type="Pfam" id="PF00684">
    <property type="entry name" value="DnaJ_CXXCXGXG"/>
    <property type="match status" value="1"/>
</dbReference>
<comment type="cofactor">
    <cofactor evidence="11">
        <name>Zn(2+)</name>
        <dbReference type="ChEBI" id="CHEBI:29105"/>
    </cofactor>
    <text evidence="11">Binds 2 Zn(2+) ions per monomer.</text>
</comment>
<keyword evidence="2 11" id="KW-0235">DNA replication</keyword>
<dbReference type="InterPro" id="IPR036410">
    <property type="entry name" value="HSP_DnaJ_Cys-rich_dom_sf"/>
</dbReference>
<dbReference type="SUPFAM" id="SSF57938">
    <property type="entry name" value="DnaJ/Hsp40 cysteine-rich domain"/>
    <property type="match status" value="1"/>
</dbReference>
<dbReference type="GO" id="GO:0051082">
    <property type="term" value="F:unfolded protein binding"/>
    <property type="evidence" value="ECO:0007669"/>
    <property type="project" value="UniProtKB-UniRule"/>
</dbReference>
<dbReference type="EMBL" id="RHPJ01000003">
    <property type="protein sequence ID" value="TGO04375.1"/>
    <property type="molecule type" value="Genomic_DNA"/>
</dbReference>
<evidence type="ECO:0000256" key="12">
    <source>
        <dbReference type="PROSITE-ProRule" id="PRU00546"/>
    </source>
</evidence>
<dbReference type="PROSITE" id="PS00636">
    <property type="entry name" value="DNAJ_1"/>
    <property type="match status" value="1"/>
</dbReference>
<evidence type="ECO:0000256" key="2">
    <source>
        <dbReference type="ARBA" id="ARBA00022705"/>
    </source>
</evidence>
<keyword evidence="5 11" id="KW-0863">Zinc-finger</keyword>
<feature type="binding site" evidence="11">
    <location>
        <position position="194"/>
    </location>
    <ligand>
        <name>Zn(2+)</name>
        <dbReference type="ChEBI" id="CHEBI:29105"/>
        <label>1</label>
    </ligand>
</feature>
<dbReference type="NCBIfam" id="NF010871">
    <property type="entry name" value="PRK14278.1"/>
    <property type="match status" value="1"/>
</dbReference>
<comment type="caution">
    <text evidence="15">The sequence shown here is derived from an EMBL/GenBank/DDBJ whole genome shotgun (WGS) entry which is preliminary data.</text>
</comment>
<dbReference type="RefSeq" id="WP_135849984.1">
    <property type="nucleotide sequence ID" value="NZ_RHPJ01000003.1"/>
</dbReference>
<dbReference type="Gene3D" id="2.60.260.20">
    <property type="entry name" value="Urease metallochaperone UreE, N-terminal domain"/>
    <property type="match status" value="2"/>
</dbReference>
<evidence type="ECO:0000259" key="14">
    <source>
        <dbReference type="PROSITE" id="PS51188"/>
    </source>
</evidence>
<feature type="zinc finger region" description="CR-type" evidence="12">
    <location>
        <begin position="124"/>
        <end position="206"/>
    </location>
</feature>
<comment type="similarity">
    <text evidence="9 11">Belongs to the DnaJ family.</text>
</comment>
<comment type="function">
    <text evidence="11">Participates actively in the response to hyperosmotic and heat shock by preventing the aggregation of stress-denatured proteins and by disaggregating proteins, also in an autonomous, DnaK-independent fashion. Unfolded proteins bind initially to DnaJ; upon interaction with the DnaJ-bound protein, DnaK hydrolyzes its bound ATP, resulting in the formation of a stable complex. GrpE releases ADP from DnaK; ATP binding to DnaK triggers the release of the substrate protein, thus completing the reaction cycle. Several rounds of ATP-dependent interactions between DnaJ, DnaK and GrpE are required for fully efficient folding. Also involved, together with DnaK and GrpE, in the DNA replication of plasmids through activation of initiation proteins.</text>
</comment>
<keyword evidence="8 11" id="KW-0143">Chaperone</keyword>
<dbReference type="Gene3D" id="1.10.287.110">
    <property type="entry name" value="DnaJ domain"/>
    <property type="match status" value="1"/>
</dbReference>
<dbReference type="NCBIfam" id="NF008035">
    <property type="entry name" value="PRK10767.1"/>
    <property type="match status" value="1"/>
</dbReference>
<dbReference type="InterPro" id="IPR001623">
    <property type="entry name" value="DnaJ_domain"/>
</dbReference>
<evidence type="ECO:0000256" key="10">
    <source>
        <dbReference type="ARBA" id="ARBA00067609"/>
    </source>
</evidence>
<dbReference type="SUPFAM" id="SSF46565">
    <property type="entry name" value="Chaperone J-domain"/>
    <property type="match status" value="1"/>
</dbReference>
<evidence type="ECO:0000256" key="9">
    <source>
        <dbReference type="ARBA" id="ARBA00061004"/>
    </source>
</evidence>
<evidence type="ECO:0000256" key="1">
    <source>
        <dbReference type="ARBA" id="ARBA00022490"/>
    </source>
</evidence>
<accession>A0A4Z1DXE8</accession>
<sequence length="372" mass="39547">MTDYYEVLGVAKDATSEEIKRAYRKLARTYHPDIAGEEGADRFKEVSAANDVLSDPEKRRVYDAGGMGGGMGGGDGAGFGFQDIFETFFGAAGAGSARGPVPRARRGQDALVRIELDLAEEAFGVRREITVETAVTCGTCQGSCAAPGTSPRACTVCGGRGSVQRVARSFLGNVMTQARCDACQGFGSTIPEPCPECSGEGRVRTRRTIAVDVPAGVENGTRIKLVGQGEVGPGGGPAGDLYVEIRERQHPVFTRRGDDLHCTMALPMTAAALGTVLTLETLDGEEEVDVVAGTQGDHVITLRGKGMGRLRGHNRGDLHIHLDVTVPTHLDERQEELLRELAAIRGEERPQGKLAPVGVGMFSRLRDKLAGR</sequence>
<dbReference type="HAMAP" id="MF_01152">
    <property type="entry name" value="DnaJ"/>
    <property type="match status" value="1"/>
</dbReference>
<evidence type="ECO:0000256" key="4">
    <source>
        <dbReference type="ARBA" id="ARBA00022737"/>
    </source>
</evidence>
<dbReference type="GO" id="GO:0009408">
    <property type="term" value="P:response to heat"/>
    <property type="evidence" value="ECO:0007669"/>
    <property type="project" value="InterPro"/>
</dbReference>
<evidence type="ECO:0000313" key="15">
    <source>
        <dbReference type="EMBL" id="TGO04375.1"/>
    </source>
</evidence>